<feature type="domain" description="C2H2-type" evidence="13">
    <location>
        <begin position="717"/>
        <end position="744"/>
    </location>
</feature>
<dbReference type="InterPro" id="IPR036236">
    <property type="entry name" value="Znf_C2H2_sf"/>
</dbReference>
<keyword evidence="2" id="KW-1017">Isopeptide bond</keyword>
<feature type="compositionally biased region" description="Acidic residues" evidence="12">
    <location>
        <begin position="460"/>
        <end position="483"/>
    </location>
</feature>
<keyword evidence="10" id="KW-0539">Nucleus</keyword>
<keyword evidence="9" id="KW-0804">Transcription</keyword>
<dbReference type="FunFam" id="3.30.160.60:FF:000106">
    <property type="entry name" value="B-cell lymphoma/leukemia 11A isoform X2"/>
    <property type="match status" value="1"/>
</dbReference>
<evidence type="ECO:0000256" key="12">
    <source>
        <dbReference type="SAM" id="MobiDB-lite"/>
    </source>
</evidence>
<feature type="domain" description="C2H2-type" evidence="13">
    <location>
        <begin position="383"/>
        <end position="410"/>
    </location>
</feature>
<feature type="region of interest" description="Disordered" evidence="12">
    <location>
        <begin position="427"/>
        <end position="503"/>
    </location>
</feature>
<feature type="region of interest" description="Disordered" evidence="12">
    <location>
        <begin position="290"/>
        <end position="311"/>
    </location>
</feature>
<evidence type="ECO:0000256" key="5">
    <source>
        <dbReference type="ARBA" id="ARBA00022771"/>
    </source>
</evidence>
<dbReference type="FunFam" id="3.30.160.60:FF:000395">
    <property type="entry name" value="zinc finger protein 513"/>
    <property type="match status" value="1"/>
</dbReference>
<dbReference type="PROSITE" id="PS00028">
    <property type="entry name" value="ZINC_FINGER_C2H2_1"/>
    <property type="match status" value="5"/>
</dbReference>
<feature type="region of interest" description="Disordered" evidence="12">
    <location>
        <begin position="35"/>
        <end position="57"/>
    </location>
</feature>
<feature type="compositionally biased region" description="Acidic residues" evidence="12">
    <location>
        <begin position="808"/>
        <end position="820"/>
    </location>
</feature>
<dbReference type="FunFam" id="3.30.160.60:FF:000037">
    <property type="entry name" value="B-cell lymphoma/leukemia 11A isoform X1"/>
    <property type="match status" value="1"/>
</dbReference>
<feature type="compositionally biased region" description="Polar residues" evidence="12">
    <location>
        <begin position="343"/>
        <end position="355"/>
    </location>
</feature>
<protein>
    <recommendedName>
        <fullName evidence="13">C2H2-type domain-containing protein</fullName>
    </recommendedName>
</protein>
<dbReference type="Proteomes" id="UP000828390">
    <property type="component" value="Unassembled WGS sequence"/>
</dbReference>
<feature type="compositionally biased region" description="Basic and acidic residues" evidence="12">
    <location>
        <begin position="160"/>
        <end position="170"/>
    </location>
</feature>
<evidence type="ECO:0000256" key="8">
    <source>
        <dbReference type="ARBA" id="ARBA00023015"/>
    </source>
</evidence>
<feature type="region of interest" description="Disordered" evidence="12">
    <location>
        <begin position="323"/>
        <end position="383"/>
    </location>
</feature>
<evidence type="ECO:0000313" key="14">
    <source>
        <dbReference type="EMBL" id="KAH3847802.1"/>
    </source>
</evidence>
<dbReference type="PROSITE" id="PS50157">
    <property type="entry name" value="ZINC_FINGER_C2H2_2"/>
    <property type="match status" value="5"/>
</dbReference>
<comment type="subcellular location">
    <subcellularLocation>
        <location evidence="1">Nucleus</location>
    </subcellularLocation>
</comment>
<feature type="compositionally biased region" description="Basic and acidic residues" evidence="12">
    <location>
        <begin position="179"/>
        <end position="211"/>
    </location>
</feature>
<feature type="region of interest" description="Disordered" evidence="12">
    <location>
        <begin position="158"/>
        <end position="238"/>
    </location>
</feature>
<gene>
    <name evidence="14" type="ORF">DPMN_090132</name>
</gene>
<evidence type="ECO:0000256" key="6">
    <source>
        <dbReference type="ARBA" id="ARBA00022833"/>
    </source>
</evidence>
<accession>A0A9D4QYT2</accession>
<dbReference type="Pfam" id="PF25491">
    <property type="entry name" value="CCHC_BCL-11A"/>
    <property type="match status" value="1"/>
</dbReference>
<feature type="compositionally biased region" description="Low complexity" evidence="12">
    <location>
        <begin position="441"/>
        <end position="455"/>
    </location>
</feature>
<dbReference type="SUPFAM" id="SSF57667">
    <property type="entry name" value="beta-beta-alpha zinc fingers"/>
    <property type="match status" value="3"/>
</dbReference>
<dbReference type="InterPro" id="IPR057448">
    <property type="entry name" value="BCL-11A_Znf_CCHC"/>
</dbReference>
<feature type="compositionally biased region" description="Polar residues" evidence="12">
    <location>
        <begin position="48"/>
        <end position="57"/>
    </location>
</feature>
<dbReference type="PANTHER" id="PTHR45993">
    <property type="entry name" value="B-CELL LYMPHOMA/LEUKEMIA 11"/>
    <property type="match status" value="1"/>
</dbReference>
<evidence type="ECO:0000256" key="3">
    <source>
        <dbReference type="ARBA" id="ARBA00022723"/>
    </source>
</evidence>
<dbReference type="Gene3D" id="3.30.160.60">
    <property type="entry name" value="Classic Zinc Finger"/>
    <property type="match status" value="4"/>
</dbReference>
<sequence>EQENDLLVCGDCQTNFRLREITKFIRHKVNKCGKEKTDENESYEQNDDGNNSAVISSKRTPISAPITRRELLDAACKLSCGANGDVKIETEDEAGHEVKDVKERVPLKQKQGVDAESNTTNTEPVKVTCDSCRKVFGSAWLLMQHAQKDHGLRIYVTSSRDSHTPSESHRSTPNAPRSRKGEEKSRESDHRFDDKRDKNDSLHKFRNDLTEPLRTTPSVGSVSSGEGPHSRHAPSPHNPFMYPRMPFGDIRHPLSPITGLGHFGRDLRLDFPQDVFAPRGLFGLPSFEHGTPSASPYHPFEPRRGGTGMSLDDFYSQRLRQLASSTSPLPPRKHTPPFPQSPLGGSSTSPASMFNHSHGGKGSTTPTELDKQDDTQGSPGNQKSCEFCGKTFRFQSNLIVHRRSHTGEKPYKCPLCPHACTQQSKLKRHLKTHSKTGTANTSEGSHPSSSSTPDSNKMGDDDDDDADEEEEEEQEEEEEEEMEINSIKQEPGYQNKETDQRKCDEQRKAYTSGSELAARLFNERIAMTITSELAKDDPASKNVSILTEVIQNSGLQNLPQYNDAFKQAMAEKGFLHAPIRPSSNPPPAGSPLVDKLNALEDKEQQGCKRERPAEDSNIMSISKMIKKEPHEKQNHSPVPTSQRLNNIDPPFWFQNHHDNFFKNFHLSDITPNGFGGISSGNESSNPSSSVLNSMNATSTPIPTNGSPAVRKDRLRNDTCEFCGKVFKNCSNLTVHRRSHTGEKPYKCMLCSYACAQSSKLTRHMKTHGRYGKDVYKCKFCMMPFSVPSTLEKHMRKCVENLNKMPLGDGEDSSNSDEESASDSQSALSSASLSLPSTPLNAPSLNIPMTFSLAGTFDKHMRRAESSNAMDGDDTGSNSDATPVSEASVSSASMLPLSYPSPALSLASSLALASSGLSLGIVPSLNAQSPNI</sequence>
<dbReference type="SMART" id="SM00355">
    <property type="entry name" value="ZnF_C2H2"/>
    <property type="match status" value="6"/>
</dbReference>
<feature type="compositionally biased region" description="Polar residues" evidence="12">
    <location>
        <begin position="696"/>
        <end position="706"/>
    </location>
</feature>
<dbReference type="InterPro" id="IPR051497">
    <property type="entry name" value="Dev/Hematopoietic_TF"/>
</dbReference>
<organism evidence="14 15">
    <name type="scientific">Dreissena polymorpha</name>
    <name type="common">Zebra mussel</name>
    <name type="synonym">Mytilus polymorpha</name>
    <dbReference type="NCBI Taxonomy" id="45954"/>
    <lineage>
        <taxon>Eukaryota</taxon>
        <taxon>Metazoa</taxon>
        <taxon>Spiralia</taxon>
        <taxon>Lophotrochozoa</taxon>
        <taxon>Mollusca</taxon>
        <taxon>Bivalvia</taxon>
        <taxon>Autobranchia</taxon>
        <taxon>Heteroconchia</taxon>
        <taxon>Euheterodonta</taxon>
        <taxon>Imparidentia</taxon>
        <taxon>Neoheterodontei</taxon>
        <taxon>Myida</taxon>
        <taxon>Dreissenoidea</taxon>
        <taxon>Dreissenidae</taxon>
        <taxon>Dreissena</taxon>
    </lineage>
</organism>
<keyword evidence="3" id="KW-0479">Metal-binding</keyword>
<evidence type="ECO:0000256" key="7">
    <source>
        <dbReference type="ARBA" id="ARBA00022843"/>
    </source>
</evidence>
<keyword evidence="4" id="KW-0677">Repeat</keyword>
<keyword evidence="15" id="KW-1185">Reference proteome</keyword>
<feature type="region of interest" description="Disordered" evidence="12">
    <location>
        <begin position="805"/>
        <end position="834"/>
    </location>
</feature>
<evidence type="ECO:0000259" key="13">
    <source>
        <dbReference type="PROSITE" id="PS50157"/>
    </source>
</evidence>
<reference evidence="14" key="2">
    <citation type="submission" date="2020-11" db="EMBL/GenBank/DDBJ databases">
        <authorList>
            <person name="McCartney M.A."/>
            <person name="Auch B."/>
            <person name="Kono T."/>
            <person name="Mallez S."/>
            <person name="Becker A."/>
            <person name="Gohl D.M."/>
            <person name="Silverstein K.A.T."/>
            <person name="Koren S."/>
            <person name="Bechman K.B."/>
            <person name="Herman A."/>
            <person name="Abrahante J.E."/>
            <person name="Garbe J."/>
        </authorList>
    </citation>
    <scope>NUCLEOTIDE SEQUENCE</scope>
    <source>
        <strain evidence="14">Duluth1</strain>
        <tissue evidence="14">Whole animal</tissue>
    </source>
</reference>
<dbReference type="Pfam" id="PF00096">
    <property type="entry name" value="zf-C2H2"/>
    <property type="match status" value="4"/>
</dbReference>
<dbReference type="GO" id="GO:0000978">
    <property type="term" value="F:RNA polymerase II cis-regulatory region sequence-specific DNA binding"/>
    <property type="evidence" value="ECO:0007669"/>
    <property type="project" value="TreeGrafter"/>
</dbReference>
<dbReference type="GO" id="GO:0005634">
    <property type="term" value="C:nucleus"/>
    <property type="evidence" value="ECO:0007669"/>
    <property type="project" value="UniProtKB-SubCell"/>
</dbReference>
<feature type="non-terminal residue" evidence="14">
    <location>
        <position position="931"/>
    </location>
</feature>
<evidence type="ECO:0000256" key="4">
    <source>
        <dbReference type="ARBA" id="ARBA00022737"/>
    </source>
</evidence>
<dbReference type="GO" id="GO:0003700">
    <property type="term" value="F:DNA-binding transcription factor activity"/>
    <property type="evidence" value="ECO:0007669"/>
    <property type="project" value="TreeGrafter"/>
</dbReference>
<keyword evidence="6" id="KW-0862">Zinc</keyword>
<evidence type="ECO:0000256" key="2">
    <source>
        <dbReference type="ARBA" id="ARBA00022499"/>
    </source>
</evidence>
<evidence type="ECO:0000256" key="10">
    <source>
        <dbReference type="ARBA" id="ARBA00023242"/>
    </source>
</evidence>
<feature type="region of interest" description="Disordered" evidence="12">
    <location>
        <begin position="677"/>
        <end position="709"/>
    </location>
</feature>
<dbReference type="FunFam" id="3.30.160.60:FF:001175">
    <property type="entry name" value="Zinc finger, C2H2 type"/>
    <property type="match status" value="1"/>
</dbReference>
<feature type="domain" description="C2H2-type" evidence="13">
    <location>
        <begin position="411"/>
        <end position="438"/>
    </location>
</feature>
<dbReference type="EMBL" id="JAIWYP010000003">
    <property type="protein sequence ID" value="KAH3847802.1"/>
    <property type="molecule type" value="Genomic_DNA"/>
</dbReference>
<dbReference type="PANTHER" id="PTHR45993:SF6">
    <property type="entry name" value="C2H2-TYPE DOMAIN-CONTAINING PROTEIN"/>
    <property type="match status" value="1"/>
</dbReference>
<keyword evidence="5 11" id="KW-0863">Zinc-finger</keyword>
<feature type="domain" description="C2H2-type" evidence="13">
    <location>
        <begin position="745"/>
        <end position="767"/>
    </location>
</feature>
<keyword evidence="8" id="KW-0805">Transcription regulation</keyword>
<feature type="domain" description="C2H2-type" evidence="13">
    <location>
        <begin position="775"/>
        <end position="805"/>
    </location>
</feature>
<feature type="region of interest" description="Disordered" evidence="12">
    <location>
        <begin position="866"/>
        <end position="886"/>
    </location>
</feature>
<dbReference type="InterPro" id="IPR013087">
    <property type="entry name" value="Znf_C2H2_type"/>
</dbReference>
<dbReference type="AlphaFoldDB" id="A0A9D4QYT2"/>
<evidence type="ECO:0000256" key="11">
    <source>
        <dbReference type="PROSITE-ProRule" id="PRU00042"/>
    </source>
</evidence>
<name>A0A9D4QYT2_DREPO</name>
<dbReference type="GO" id="GO:0006357">
    <property type="term" value="P:regulation of transcription by RNA polymerase II"/>
    <property type="evidence" value="ECO:0007669"/>
    <property type="project" value="TreeGrafter"/>
</dbReference>
<reference evidence="14" key="1">
    <citation type="journal article" date="2019" name="bioRxiv">
        <title>The Genome of the Zebra Mussel, Dreissena polymorpha: A Resource for Invasive Species Research.</title>
        <authorList>
            <person name="McCartney M.A."/>
            <person name="Auch B."/>
            <person name="Kono T."/>
            <person name="Mallez S."/>
            <person name="Zhang Y."/>
            <person name="Obille A."/>
            <person name="Becker A."/>
            <person name="Abrahante J.E."/>
            <person name="Garbe J."/>
            <person name="Badalamenti J.P."/>
            <person name="Herman A."/>
            <person name="Mangelson H."/>
            <person name="Liachko I."/>
            <person name="Sullivan S."/>
            <person name="Sone E.D."/>
            <person name="Koren S."/>
            <person name="Silverstein K.A.T."/>
            <person name="Beckman K.B."/>
            <person name="Gohl D.M."/>
        </authorList>
    </citation>
    <scope>NUCLEOTIDE SEQUENCE</scope>
    <source>
        <strain evidence="14">Duluth1</strain>
        <tissue evidence="14">Whole animal</tissue>
    </source>
</reference>
<evidence type="ECO:0000256" key="1">
    <source>
        <dbReference type="ARBA" id="ARBA00004123"/>
    </source>
</evidence>
<feature type="compositionally biased region" description="Low complexity" evidence="12">
    <location>
        <begin position="821"/>
        <end position="834"/>
    </location>
</feature>
<evidence type="ECO:0000313" key="15">
    <source>
        <dbReference type="Proteomes" id="UP000828390"/>
    </source>
</evidence>
<feature type="compositionally biased region" description="Polar residues" evidence="12">
    <location>
        <begin position="874"/>
        <end position="886"/>
    </location>
</feature>
<feature type="compositionally biased region" description="Low complexity" evidence="12">
    <location>
        <begin position="679"/>
        <end position="695"/>
    </location>
</feature>
<dbReference type="GO" id="GO:0008270">
    <property type="term" value="F:zinc ion binding"/>
    <property type="evidence" value="ECO:0007669"/>
    <property type="project" value="UniProtKB-KW"/>
</dbReference>
<comment type="caution">
    <text evidence="14">The sequence shown here is derived from an EMBL/GenBank/DDBJ whole genome shotgun (WGS) entry which is preliminary data.</text>
</comment>
<evidence type="ECO:0000256" key="9">
    <source>
        <dbReference type="ARBA" id="ARBA00023163"/>
    </source>
</evidence>
<keyword evidence="7" id="KW-0832">Ubl conjugation</keyword>
<proteinExistence type="predicted"/>